<protein>
    <submittedName>
        <fullName evidence="7">NIM1K</fullName>
    </submittedName>
</protein>
<keyword evidence="4" id="KW-0808">Transferase</keyword>
<dbReference type="PANTHER" id="PTHR24346">
    <property type="entry name" value="MAP/MICROTUBULE AFFINITY-REGULATING KINASE"/>
    <property type="match status" value="1"/>
</dbReference>
<name>A0ABY6KD40_9ARAC</name>
<evidence type="ECO:0000256" key="2">
    <source>
        <dbReference type="ARBA" id="ARBA00022840"/>
    </source>
</evidence>
<dbReference type="Gene3D" id="1.10.510.10">
    <property type="entry name" value="Transferase(Phosphotransferase) domain 1"/>
    <property type="match status" value="1"/>
</dbReference>
<dbReference type="InterPro" id="IPR008271">
    <property type="entry name" value="Ser/Thr_kinase_AS"/>
</dbReference>
<dbReference type="InterPro" id="IPR011009">
    <property type="entry name" value="Kinase-like_dom_sf"/>
</dbReference>
<proteinExistence type="inferred from homology"/>
<dbReference type="InterPro" id="IPR000719">
    <property type="entry name" value="Prot_kinase_dom"/>
</dbReference>
<keyword evidence="4" id="KW-0723">Serine/threonine-protein kinase</keyword>
<dbReference type="SUPFAM" id="SSF56112">
    <property type="entry name" value="Protein kinase-like (PK-like)"/>
    <property type="match status" value="1"/>
</dbReference>
<sequence length="370" mass="40388">MEDCGAVTPYERLLQKMELDDRCREEVALGKRVGFYRFRGDLGAGNFSRVKTALHCLTKDRVAVKVMETGRAEDALLDREIANMSGLEHPNVVRLFEVVETPGRLFLVMEHCAGGELFALVCTQGRLPDPQAAGVVAQVASALQYLHNRGIVHRDLKAENVFLTTWGTVKVGDFGFSKWVARWDEPLRTFCGSPPYAAPELFSADSYVGPLVDIWALGVLAYFVATAAMPFRAASVAGLREAITAGDFTVPEFLSPSCESLIRSMLQPVPESRPGLDTVLSSEWLTAAGDVNVVLPSTDPELEEEAMHRLELLGISREMLDGETGLGIRSPFHGTYSLILHRLQNPVPLSAPPKPTPSPPSKGSKACQLL</sequence>
<keyword evidence="4" id="KW-0418">Kinase</keyword>
<feature type="region of interest" description="Disordered" evidence="5">
    <location>
        <begin position="347"/>
        <end position="370"/>
    </location>
</feature>
<keyword evidence="2 3" id="KW-0067">ATP-binding</keyword>
<evidence type="ECO:0000256" key="5">
    <source>
        <dbReference type="SAM" id="MobiDB-lite"/>
    </source>
</evidence>
<dbReference type="SMART" id="SM00220">
    <property type="entry name" value="S_TKc"/>
    <property type="match status" value="1"/>
</dbReference>
<dbReference type="PROSITE" id="PS00108">
    <property type="entry name" value="PROTEIN_KINASE_ST"/>
    <property type="match status" value="1"/>
</dbReference>
<feature type="binding site" evidence="3">
    <location>
        <position position="65"/>
    </location>
    <ligand>
        <name>ATP</name>
        <dbReference type="ChEBI" id="CHEBI:30616"/>
    </ligand>
</feature>
<dbReference type="PANTHER" id="PTHR24346:SF35">
    <property type="entry name" value="SERINE_THREONINE-PROTEIN KINASE NIM1-LIKE"/>
    <property type="match status" value="1"/>
</dbReference>
<comment type="similarity">
    <text evidence="4">Belongs to the protein kinase superfamily.</text>
</comment>
<keyword evidence="8" id="KW-1185">Reference proteome</keyword>
<evidence type="ECO:0000259" key="6">
    <source>
        <dbReference type="PROSITE" id="PS50011"/>
    </source>
</evidence>
<evidence type="ECO:0000313" key="8">
    <source>
        <dbReference type="Proteomes" id="UP001235939"/>
    </source>
</evidence>
<evidence type="ECO:0000256" key="1">
    <source>
        <dbReference type="ARBA" id="ARBA00022741"/>
    </source>
</evidence>
<gene>
    <name evidence="7" type="ORF">LAZ67_3003318</name>
</gene>
<feature type="compositionally biased region" description="Pro residues" evidence="5">
    <location>
        <begin position="349"/>
        <end position="360"/>
    </location>
</feature>
<dbReference type="Pfam" id="PF00069">
    <property type="entry name" value="Pkinase"/>
    <property type="match status" value="1"/>
</dbReference>
<evidence type="ECO:0000313" key="7">
    <source>
        <dbReference type="EMBL" id="UYV65145.1"/>
    </source>
</evidence>
<dbReference type="Proteomes" id="UP001235939">
    <property type="component" value="Chromosome 03"/>
</dbReference>
<evidence type="ECO:0000256" key="4">
    <source>
        <dbReference type="RuleBase" id="RU000304"/>
    </source>
</evidence>
<feature type="compositionally biased region" description="Low complexity" evidence="5">
    <location>
        <begin position="361"/>
        <end position="370"/>
    </location>
</feature>
<organism evidence="7 8">
    <name type="scientific">Cordylochernes scorpioides</name>
    <dbReference type="NCBI Taxonomy" id="51811"/>
    <lineage>
        <taxon>Eukaryota</taxon>
        <taxon>Metazoa</taxon>
        <taxon>Ecdysozoa</taxon>
        <taxon>Arthropoda</taxon>
        <taxon>Chelicerata</taxon>
        <taxon>Arachnida</taxon>
        <taxon>Pseudoscorpiones</taxon>
        <taxon>Cheliferoidea</taxon>
        <taxon>Chernetidae</taxon>
        <taxon>Cordylochernes</taxon>
    </lineage>
</organism>
<keyword evidence="1 3" id="KW-0547">Nucleotide-binding</keyword>
<dbReference type="PROSITE" id="PS50011">
    <property type="entry name" value="PROTEIN_KINASE_DOM"/>
    <property type="match status" value="1"/>
</dbReference>
<accession>A0ABY6KD40</accession>
<dbReference type="InterPro" id="IPR017441">
    <property type="entry name" value="Protein_kinase_ATP_BS"/>
</dbReference>
<reference evidence="7 8" key="1">
    <citation type="submission" date="2022-01" db="EMBL/GenBank/DDBJ databases">
        <title>A chromosomal length assembly of Cordylochernes scorpioides.</title>
        <authorList>
            <person name="Zeh D."/>
            <person name="Zeh J."/>
        </authorList>
    </citation>
    <scope>NUCLEOTIDE SEQUENCE [LARGE SCALE GENOMIC DNA]</scope>
    <source>
        <strain evidence="7">IN4F17</strain>
        <tissue evidence="7">Whole Body</tissue>
    </source>
</reference>
<evidence type="ECO:0000256" key="3">
    <source>
        <dbReference type="PROSITE-ProRule" id="PRU10141"/>
    </source>
</evidence>
<dbReference type="PROSITE" id="PS00107">
    <property type="entry name" value="PROTEIN_KINASE_ATP"/>
    <property type="match status" value="1"/>
</dbReference>
<feature type="domain" description="Protein kinase" evidence="6">
    <location>
        <begin position="36"/>
        <end position="285"/>
    </location>
</feature>
<dbReference type="EMBL" id="CP092865">
    <property type="protein sequence ID" value="UYV65145.1"/>
    <property type="molecule type" value="Genomic_DNA"/>
</dbReference>